<dbReference type="AlphaFoldDB" id="A0A5J5G919"/>
<dbReference type="Proteomes" id="UP000367750">
    <property type="component" value="Unassembled WGS sequence"/>
</dbReference>
<evidence type="ECO:0000313" key="2">
    <source>
        <dbReference type="Proteomes" id="UP000367750"/>
    </source>
</evidence>
<name>A0A5J5G919_9BACL</name>
<dbReference type="EMBL" id="VYKK01000015">
    <property type="protein sequence ID" value="KAA9004169.1"/>
    <property type="molecule type" value="Genomic_DNA"/>
</dbReference>
<sequence length="229" mass="26118">MMNPSVREPIETYKEACLLMEKLGMLPLAPLLPDHPSLTAVTPEENWHTGSGTDPWQWRVRFPSEGDAAYGKFFRKKAVLVHRDWYPLLHAALGGAEDLRERYTRGLLSREALVLYEIIRDHPGIETRELRSVSGMKAKEQKNAFDRGLAELQERGAIVISGAVQRLDASGEKSGWNSTSYETSENWMRQSGLARYVGNREEARLRLLEQAERIWSPAAVRWLSKELSR</sequence>
<proteinExistence type="predicted"/>
<reference evidence="1 2" key="1">
    <citation type="submission" date="2019-09" db="EMBL/GenBank/DDBJ databases">
        <title>Bacillus ochoae sp. nov., Paenibacillus whitsoniae sp. nov., Paenibacillus spiritus sp. nov. Isolated from the Mars Exploration Rover during spacecraft assembly.</title>
        <authorList>
            <person name="Seuylemezian A."/>
            <person name="Vaishampayan P."/>
        </authorList>
    </citation>
    <scope>NUCLEOTIDE SEQUENCE [LARGE SCALE GENOMIC DNA]</scope>
    <source>
        <strain evidence="1 2">MER_111</strain>
    </source>
</reference>
<dbReference type="InterPro" id="IPR056298">
    <property type="entry name" value="AlkZ-rel"/>
</dbReference>
<organism evidence="1 2">
    <name type="scientific">Paenibacillus spiritus</name>
    <dbReference type="NCBI Taxonomy" id="2496557"/>
    <lineage>
        <taxon>Bacteria</taxon>
        <taxon>Bacillati</taxon>
        <taxon>Bacillota</taxon>
        <taxon>Bacilli</taxon>
        <taxon>Bacillales</taxon>
        <taxon>Paenibacillaceae</taxon>
        <taxon>Paenibacillus</taxon>
    </lineage>
</organism>
<comment type="caution">
    <text evidence="1">The sequence shown here is derived from an EMBL/GenBank/DDBJ whole genome shotgun (WGS) entry which is preliminary data.</text>
</comment>
<protein>
    <recommendedName>
        <fullName evidence="3">Winged helix DNA-binding domain-containing protein</fullName>
    </recommendedName>
</protein>
<evidence type="ECO:0008006" key="3">
    <source>
        <dbReference type="Google" id="ProtNLM"/>
    </source>
</evidence>
<evidence type="ECO:0000313" key="1">
    <source>
        <dbReference type="EMBL" id="KAA9004169.1"/>
    </source>
</evidence>
<dbReference type="OrthoDB" id="1067148at2"/>
<gene>
    <name evidence="1" type="ORF">F4V43_12290</name>
</gene>
<keyword evidence="2" id="KW-1185">Reference proteome</keyword>
<dbReference type="RefSeq" id="WP_150458521.1">
    <property type="nucleotide sequence ID" value="NZ_VYKK01000015.1"/>
</dbReference>
<accession>A0A5J5G919</accession>
<dbReference type="Pfam" id="PF24741">
    <property type="entry name" value="AlkZ-rel"/>
    <property type="match status" value="1"/>
</dbReference>